<organism evidence="2 3">
    <name type="scientific">Porites lobata</name>
    <dbReference type="NCBI Taxonomy" id="104759"/>
    <lineage>
        <taxon>Eukaryota</taxon>
        <taxon>Metazoa</taxon>
        <taxon>Cnidaria</taxon>
        <taxon>Anthozoa</taxon>
        <taxon>Hexacorallia</taxon>
        <taxon>Scleractinia</taxon>
        <taxon>Fungiina</taxon>
        <taxon>Poritidae</taxon>
        <taxon>Porites</taxon>
    </lineage>
</organism>
<evidence type="ECO:0000313" key="2">
    <source>
        <dbReference type="EMBL" id="CAH3136012.1"/>
    </source>
</evidence>
<proteinExistence type="predicted"/>
<dbReference type="EMBL" id="CALNXK010000057">
    <property type="protein sequence ID" value="CAH3136012.1"/>
    <property type="molecule type" value="Genomic_DNA"/>
</dbReference>
<dbReference type="Proteomes" id="UP001159405">
    <property type="component" value="Unassembled WGS sequence"/>
</dbReference>
<evidence type="ECO:0000313" key="3">
    <source>
        <dbReference type="Proteomes" id="UP001159405"/>
    </source>
</evidence>
<name>A0ABN8P6T6_9CNID</name>
<reference evidence="2 3" key="1">
    <citation type="submission" date="2022-05" db="EMBL/GenBank/DDBJ databases">
        <authorList>
            <consortium name="Genoscope - CEA"/>
            <person name="William W."/>
        </authorList>
    </citation>
    <scope>NUCLEOTIDE SEQUENCE [LARGE SCALE GENOMIC DNA]</scope>
</reference>
<evidence type="ECO:0000256" key="1">
    <source>
        <dbReference type="SAM" id="MobiDB-lite"/>
    </source>
</evidence>
<accession>A0ABN8P6T6</accession>
<feature type="region of interest" description="Disordered" evidence="1">
    <location>
        <begin position="1"/>
        <end position="25"/>
    </location>
</feature>
<gene>
    <name evidence="2" type="ORF">PLOB_00038302</name>
</gene>
<keyword evidence="3" id="KW-1185">Reference proteome</keyword>
<comment type="caution">
    <text evidence="2">The sequence shown here is derived from an EMBL/GenBank/DDBJ whole genome shotgun (WGS) entry which is preliminary data.</text>
</comment>
<dbReference type="PANTHER" id="PTHR46585:SF1">
    <property type="entry name" value="CHROMO DOMAIN-CONTAINING PROTEIN"/>
    <property type="match status" value="1"/>
</dbReference>
<sequence length="217" mass="25117">MKSSQQKYENPKQAGSLGGVPPFAKANKLSTREGQQLLQSLPSYTLHKPRRLHYPTEPVMVLSINQQCVFDLMEVGQLAIWNKKTRYLLSVNDVLSKFAWVVPLRNKSPKEAKRQKPIFQVGDRVRLSKKQKVFDESYLPQWTEEVLLVSQVIPGVITEWNGTPIEGSFYKQELQKVNVDDQLFRVEKVLGRKGNQLKMRWKGFSRDYDSLIQNQIL</sequence>
<dbReference type="PANTHER" id="PTHR46585">
    <property type="entry name" value="INTEGRASE CORE DOMAIN CONTAINING PROTEIN"/>
    <property type="match status" value="1"/>
</dbReference>
<protein>
    <submittedName>
        <fullName evidence="2">Uncharacterized protein</fullName>
    </submittedName>
</protein>